<evidence type="ECO:0000256" key="6">
    <source>
        <dbReference type="ARBA" id="ARBA00022989"/>
    </source>
</evidence>
<dbReference type="Pfam" id="PF02949">
    <property type="entry name" value="7tm_6"/>
    <property type="match status" value="1"/>
</dbReference>
<evidence type="ECO:0000256" key="1">
    <source>
        <dbReference type="ARBA" id="ARBA00004651"/>
    </source>
</evidence>
<protein>
    <submittedName>
        <fullName evidence="11">Olfactory receptor 156</fullName>
    </submittedName>
</protein>
<keyword evidence="2" id="KW-1003">Cell membrane</keyword>
<evidence type="ECO:0000256" key="10">
    <source>
        <dbReference type="SAM" id="Phobius"/>
    </source>
</evidence>
<evidence type="ECO:0000313" key="12">
    <source>
        <dbReference type="Proteomes" id="UP000786811"/>
    </source>
</evidence>
<keyword evidence="9" id="KW-0807">Transducer</keyword>
<keyword evidence="5" id="KW-0552">Olfaction</keyword>
<evidence type="ECO:0000256" key="3">
    <source>
        <dbReference type="ARBA" id="ARBA00022606"/>
    </source>
</evidence>
<dbReference type="OrthoDB" id="6614360at2759"/>
<keyword evidence="4 10" id="KW-0812">Transmembrane</keyword>
<dbReference type="InterPro" id="IPR004117">
    <property type="entry name" value="7tm6_olfct_rcpt"/>
</dbReference>
<evidence type="ECO:0000313" key="11">
    <source>
        <dbReference type="EMBL" id="CAG5106380.1"/>
    </source>
</evidence>
<keyword evidence="6 10" id="KW-1133">Transmembrane helix</keyword>
<dbReference type="PANTHER" id="PTHR21137">
    <property type="entry name" value="ODORANT RECEPTOR"/>
    <property type="match status" value="1"/>
</dbReference>
<dbReference type="GO" id="GO:0007165">
    <property type="term" value="P:signal transduction"/>
    <property type="evidence" value="ECO:0007669"/>
    <property type="project" value="UniProtKB-KW"/>
</dbReference>
<dbReference type="GO" id="GO:0004984">
    <property type="term" value="F:olfactory receptor activity"/>
    <property type="evidence" value="ECO:0007669"/>
    <property type="project" value="InterPro"/>
</dbReference>
<dbReference type="Proteomes" id="UP000786811">
    <property type="component" value="Unassembled WGS sequence"/>
</dbReference>
<evidence type="ECO:0000256" key="7">
    <source>
        <dbReference type="ARBA" id="ARBA00023136"/>
    </source>
</evidence>
<keyword evidence="3" id="KW-0716">Sensory transduction</keyword>
<comment type="caution">
    <text evidence="11">The sequence shown here is derived from an EMBL/GenBank/DDBJ whole genome shotgun (WGS) entry which is preliminary data.</text>
</comment>
<dbReference type="GO" id="GO:0005549">
    <property type="term" value="F:odorant binding"/>
    <property type="evidence" value="ECO:0007669"/>
    <property type="project" value="InterPro"/>
</dbReference>
<feature type="transmembrane region" description="Helical" evidence="10">
    <location>
        <begin position="119"/>
        <end position="139"/>
    </location>
</feature>
<sequence length="398" mass="45775">MDIFDKPYYKSTKNFATGIGRWPYQSRMQSLIIITFLWIVFFLQAIPQIFALVMYSDDRDILIEALSSFIVDVALAAKYLNASYHADLIRNLFDKVQLDWKLMMNEGEKRVQEYHSETGRILATGYGAFLSASAMIFIMEPIVPRIYSLFSTSNESISFRFALPLEYVIFEKEDHYWLMLTISNTFVLIIIFGFISCDLIFITLLQHICGQFAVLGYRIENTPTAEITTNNEKEELIISQKIDQDASYQHLVSCIQMHSRALEYVFFDTLFAELLEECFAMSFGVVIGINLPIMSLTGFQIITQSSTVQQILKSLSFSGSQILHLFFDCYMSQKLNDSSSEIAQSIANIKWYNHSVRSQKLLVLMTVRSQVPCKLTAGKIMELSIENFALVKKKRDFF</sequence>
<comment type="subcellular location">
    <subcellularLocation>
        <location evidence="1">Cell membrane</location>
        <topology evidence="1">Multi-pass membrane protein</topology>
    </subcellularLocation>
</comment>
<organism evidence="11 12">
    <name type="scientific">Cotesia congregata</name>
    <name type="common">Parasitoid wasp</name>
    <name type="synonym">Apanteles congregatus</name>
    <dbReference type="NCBI Taxonomy" id="51543"/>
    <lineage>
        <taxon>Eukaryota</taxon>
        <taxon>Metazoa</taxon>
        <taxon>Ecdysozoa</taxon>
        <taxon>Arthropoda</taxon>
        <taxon>Hexapoda</taxon>
        <taxon>Insecta</taxon>
        <taxon>Pterygota</taxon>
        <taxon>Neoptera</taxon>
        <taxon>Endopterygota</taxon>
        <taxon>Hymenoptera</taxon>
        <taxon>Apocrita</taxon>
        <taxon>Ichneumonoidea</taxon>
        <taxon>Braconidae</taxon>
        <taxon>Microgastrinae</taxon>
        <taxon>Cotesia</taxon>
    </lineage>
</organism>
<reference evidence="11" key="1">
    <citation type="submission" date="2021-04" db="EMBL/GenBank/DDBJ databases">
        <authorList>
            <person name="Chebbi M.A.C M."/>
        </authorList>
    </citation>
    <scope>NUCLEOTIDE SEQUENCE</scope>
</reference>
<gene>
    <name evidence="11" type="ORF">HICCMSTLAB_LOCUS12231</name>
</gene>
<evidence type="ECO:0000256" key="2">
    <source>
        <dbReference type="ARBA" id="ARBA00022475"/>
    </source>
</evidence>
<name>A0A8J2HPA4_COTCN</name>
<dbReference type="EMBL" id="CAJNRD030001124">
    <property type="protein sequence ID" value="CAG5106380.1"/>
    <property type="molecule type" value="Genomic_DNA"/>
</dbReference>
<accession>A0A8J2HPA4</accession>
<evidence type="ECO:0000256" key="9">
    <source>
        <dbReference type="ARBA" id="ARBA00023224"/>
    </source>
</evidence>
<feature type="non-terminal residue" evidence="11">
    <location>
        <position position="1"/>
    </location>
</feature>
<dbReference type="AlphaFoldDB" id="A0A8J2HPA4"/>
<feature type="transmembrane region" description="Helical" evidence="10">
    <location>
        <begin position="176"/>
        <end position="205"/>
    </location>
</feature>
<evidence type="ECO:0000256" key="4">
    <source>
        <dbReference type="ARBA" id="ARBA00022692"/>
    </source>
</evidence>
<dbReference type="GO" id="GO:0005886">
    <property type="term" value="C:plasma membrane"/>
    <property type="evidence" value="ECO:0007669"/>
    <property type="project" value="UniProtKB-SubCell"/>
</dbReference>
<proteinExistence type="predicted"/>
<evidence type="ECO:0000256" key="8">
    <source>
        <dbReference type="ARBA" id="ARBA00023170"/>
    </source>
</evidence>
<feature type="transmembrane region" description="Helical" evidence="10">
    <location>
        <begin position="31"/>
        <end position="55"/>
    </location>
</feature>
<keyword evidence="12" id="KW-1185">Reference proteome</keyword>
<keyword evidence="7 10" id="KW-0472">Membrane</keyword>
<evidence type="ECO:0000256" key="5">
    <source>
        <dbReference type="ARBA" id="ARBA00022725"/>
    </source>
</evidence>
<dbReference type="PANTHER" id="PTHR21137:SF35">
    <property type="entry name" value="ODORANT RECEPTOR 19A-RELATED"/>
    <property type="match status" value="1"/>
</dbReference>
<keyword evidence="8 11" id="KW-0675">Receptor</keyword>